<evidence type="ECO:0000313" key="2">
    <source>
        <dbReference type="EMBL" id="CAD9609896.1"/>
    </source>
</evidence>
<dbReference type="EMBL" id="HBGZ01018634">
    <property type="protein sequence ID" value="CAD9609896.1"/>
    <property type="molecule type" value="Transcribed_RNA"/>
</dbReference>
<feature type="compositionally biased region" description="Low complexity" evidence="1">
    <location>
        <begin position="25"/>
        <end position="50"/>
    </location>
</feature>
<sequence>MPFEFADSTPTKAAGRKHRRGRGSGSQQKPSASFGSSGKGGKYSSAASTSLDVAPAPGSKGVELDQNSCAGSLTYSASSSVFSAEDSADSSFAEIIKILDTEGGEGGSKFKAFMSEHPDRLQNACGMDAPAVAGWMQRVEERSKEQQKIRQLEQKKSTSKAFTEMRYSNEDDDSSDDEMKMLGTIGGSADDDFVVSDAKKQPQESFVNQAFRTTTPPPNSRLRRTSTPPGAVPLVRTSSRHSKSSSDGSFGTPAPASPPYSKSHSKPPARGRGSQSSKARGSSDISEPVYKNFWMCGFTDAFKFDGFKE</sequence>
<feature type="region of interest" description="Disordered" evidence="1">
    <location>
        <begin position="143"/>
        <end position="285"/>
    </location>
</feature>
<feature type="compositionally biased region" description="Polar residues" evidence="1">
    <location>
        <begin position="203"/>
        <end position="214"/>
    </location>
</feature>
<accession>A0A6U3WH92</accession>
<name>A0A6U3WH92_9STRA</name>
<protein>
    <submittedName>
        <fullName evidence="2">Uncharacterized protein</fullName>
    </submittedName>
</protein>
<gene>
    <name evidence="2" type="ORF">SMAR0320_LOCUS13389</name>
</gene>
<evidence type="ECO:0000256" key="1">
    <source>
        <dbReference type="SAM" id="MobiDB-lite"/>
    </source>
</evidence>
<dbReference type="AlphaFoldDB" id="A0A6U3WH92"/>
<organism evidence="2">
    <name type="scientific">Skeletonema marinoi</name>
    <dbReference type="NCBI Taxonomy" id="267567"/>
    <lineage>
        <taxon>Eukaryota</taxon>
        <taxon>Sar</taxon>
        <taxon>Stramenopiles</taxon>
        <taxon>Ochrophyta</taxon>
        <taxon>Bacillariophyta</taxon>
        <taxon>Coscinodiscophyceae</taxon>
        <taxon>Thalassiosirophycidae</taxon>
        <taxon>Thalassiosirales</taxon>
        <taxon>Skeletonemataceae</taxon>
        <taxon>Skeletonema</taxon>
        <taxon>Skeletonema marinoi-dohrnii complex</taxon>
    </lineage>
</organism>
<feature type="region of interest" description="Disordered" evidence="1">
    <location>
        <begin position="1"/>
        <end position="64"/>
    </location>
</feature>
<feature type="compositionally biased region" description="Basic and acidic residues" evidence="1">
    <location>
        <begin position="143"/>
        <end position="156"/>
    </location>
</feature>
<reference evidence="2" key="1">
    <citation type="submission" date="2021-01" db="EMBL/GenBank/DDBJ databases">
        <authorList>
            <person name="Corre E."/>
            <person name="Pelletier E."/>
            <person name="Niang G."/>
            <person name="Scheremetjew M."/>
            <person name="Finn R."/>
            <person name="Kale V."/>
            <person name="Holt S."/>
            <person name="Cochrane G."/>
            <person name="Meng A."/>
            <person name="Brown T."/>
            <person name="Cohen L."/>
        </authorList>
    </citation>
    <scope>NUCLEOTIDE SEQUENCE</scope>
    <source>
        <strain evidence="2">SM1012Den-03</strain>
    </source>
</reference>
<proteinExistence type="predicted"/>
<feature type="compositionally biased region" description="Polar residues" evidence="1">
    <location>
        <begin position="273"/>
        <end position="285"/>
    </location>
</feature>